<dbReference type="InterPro" id="IPR011989">
    <property type="entry name" value="ARM-like"/>
</dbReference>
<sequence length="145" mass="16049">MSSHPAATGEVSDETLLEVIGDFLEMGHVENIVAMFKAEPRYYDWTGDLLRDERFAVRLGVSVLFEYLVEQRPDQVELAIDSLVRQLDNNTPTWIRGEAVSVLGIIGTEKALAHVHPLVNDPDPQVAEVARDIVGQETEPNLPGS</sequence>
<dbReference type="EMBL" id="AP024233">
    <property type="protein sequence ID" value="BCO07820.1"/>
    <property type="molecule type" value="Genomic_DNA"/>
</dbReference>
<gene>
    <name evidence="1" type="ORF">GF1_01960</name>
</gene>
<accession>A0A915U8Y5</accession>
<reference evidence="1" key="1">
    <citation type="submission" date="2020-12" db="EMBL/GenBank/DDBJ databases">
        <title>Desulfobium dissulfuricans gen. nov., sp. nov., a novel mesophilic, sulfate-reducing bacterium isolated from a deep-sea hydrothermal vent.</title>
        <authorList>
            <person name="Hashimoto Y."/>
            <person name="Tame A."/>
            <person name="Sawayama S."/>
            <person name="Miyazaki J."/>
            <person name="Takai K."/>
            <person name="Nakagawa S."/>
        </authorList>
    </citation>
    <scope>NUCLEOTIDE SEQUENCE</scope>
    <source>
        <strain evidence="1">GF1</strain>
    </source>
</reference>
<dbReference type="InterPro" id="IPR016024">
    <property type="entry name" value="ARM-type_fold"/>
</dbReference>
<evidence type="ECO:0008006" key="3">
    <source>
        <dbReference type="Google" id="ProtNLM"/>
    </source>
</evidence>
<organism evidence="1 2">
    <name type="scientific">Desulfolithobacter dissulfuricans</name>
    <dbReference type="NCBI Taxonomy" id="2795293"/>
    <lineage>
        <taxon>Bacteria</taxon>
        <taxon>Pseudomonadati</taxon>
        <taxon>Thermodesulfobacteriota</taxon>
        <taxon>Desulfobulbia</taxon>
        <taxon>Desulfobulbales</taxon>
        <taxon>Desulfobulbaceae</taxon>
        <taxon>Desulfolithobacter</taxon>
    </lineage>
</organism>
<dbReference type="Proteomes" id="UP001063350">
    <property type="component" value="Chromosome"/>
</dbReference>
<evidence type="ECO:0000313" key="1">
    <source>
        <dbReference type="EMBL" id="BCO07820.1"/>
    </source>
</evidence>
<dbReference type="SUPFAM" id="SSF48371">
    <property type="entry name" value="ARM repeat"/>
    <property type="match status" value="1"/>
</dbReference>
<dbReference type="AlphaFoldDB" id="A0A915U8Y5"/>
<dbReference type="RefSeq" id="WP_267927762.1">
    <property type="nucleotide sequence ID" value="NZ_AP024233.1"/>
</dbReference>
<name>A0A915U8Y5_9BACT</name>
<dbReference type="KEGG" id="ddu:GF1_01960"/>
<evidence type="ECO:0000313" key="2">
    <source>
        <dbReference type="Proteomes" id="UP001063350"/>
    </source>
</evidence>
<proteinExistence type="predicted"/>
<keyword evidence="2" id="KW-1185">Reference proteome</keyword>
<dbReference type="Gene3D" id="1.25.10.10">
    <property type="entry name" value="Leucine-rich Repeat Variant"/>
    <property type="match status" value="1"/>
</dbReference>
<protein>
    <recommendedName>
        <fullName evidence="3">HEAT repeat domain-containing protein</fullName>
    </recommendedName>
</protein>